<dbReference type="InterPro" id="IPR012910">
    <property type="entry name" value="Plug_dom"/>
</dbReference>
<keyword evidence="9" id="KW-0675">Receptor</keyword>
<gene>
    <name evidence="18" type="ORF">COMX_06490</name>
</gene>
<feature type="compositionally biased region" description="Low complexity" evidence="14">
    <location>
        <begin position="36"/>
        <end position="50"/>
    </location>
</feature>
<feature type="region of interest" description="Disordered" evidence="14">
    <location>
        <begin position="36"/>
        <end position="55"/>
    </location>
</feature>
<evidence type="ECO:0000256" key="3">
    <source>
        <dbReference type="ARBA" id="ARBA00022448"/>
    </source>
</evidence>
<evidence type="ECO:0000313" key="18">
    <source>
        <dbReference type="EMBL" id="EUK19378.1"/>
    </source>
</evidence>
<evidence type="ECO:0000256" key="7">
    <source>
        <dbReference type="ARBA" id="ARBA00023077"/>
    </source>
</evidence>
<dbReference type="PATRIC" id="fig|1208583.4.peg.1313"/>
<dbReference type="eggNOG" id="COG4771">
    <property type="taxonomic scope" value="Bacteria"/>
</dbReference>
<dbReference type="InterPro" id="IPR036942">
    <property type="entry name" value="Beta-barrel_TonB_sf"/>
</dbReference>
<evidence type="ECO:0000259" key="16">
    <source>
        <dbReference type="Pfam" id="PF00593"/>
    </source>
</evidence>
<comment type="subcellular location">
    <subcellularLocation>
        <location evidence="1 11">Cell outer membrane</location>
        <topology evidence="1 11">Multi-pass membrane protein</topology>
    </subcellularLocation>
</comment>
<evidence type="ECO:0000256" key="4">
    <source>
        <dbReference type="ARBA" id="ARBA00022452"/>
    </source>
</evidence>
<keyword evidence="7 13" id="KW-0798">TonB box</keyword>
<dbReference type="InterPro" id="IPR011276">
    <property type="entry name" value="TonB_haem/Hb_rcpt"/>
</dbReference>
<evidence type="ECO:0000256" key="8">
    <source>
        <dbReference type="ARBA" id="ARBA00023136"/>
    </source>
</evidence>
<dbReference type="PANTHER" id="PTHR30069:SF29">
    <property type="entry name" value="HEMOGLOBIN AND HEMOGLOBIN-HAPTOGLOBIN-BINDING PROTEIN 1-RELATED"/>
    <property type="match status" value="1"/>
</dbReference>
<sequence length="761" mass="84661">MKTHFLAKTQASWLMASSFLCLTSIGAFAQTTQSSSDLTTQQSSSDDTATNVNLSPVVVKGKSDPILDAAKVDPDKDYTNVGKSRVLTTTINRETLIDRQIDDLEDFSRRVDASVNFNEDSSSLNMRGLDRNRVLVTVDGIRQPFSNDGAYAGGSPTQQGGVGYFDFNSMGGIDIIKSSDSSFFGTGALGGVLAFRTLNPEDILKPGKTFGNSTKATYAGQKEAAILNQSFAARYKNTLFLLSGGYQNGSETGNRGETGGQGKNRTKANPAHYVQGSFLGKIRHYFSGGHRLDLTGEWYDLNNHEHTLTSQTAVGQDYHTNTENQRSRFSANYDYIAENPKDLFGEGHFTAYWQDQNTMTNTTNYNSKRPASNVWQDLKLNTQTYGALGSATVNAYTGSVHHAITFGGEAYLSDTSQKQRGWRATPSPFVHNNYADMPDVHGTDLSAMLQDRISLGKNDWLHLTPGVRFDYYKRDPHDTKDYQNNPGYTGSSSGASGSRYSPKFLAEARVAKKLTAYALYSQSYRAPSATEQYLSYSTAPFYSASGNPNLKAENGRGWEVGLKYGDSKRGANVAFYDNYYKNFIDMMGVTPCSYMQCFGYTNLKSVRIYGLEANVNWEFDKHWHSWGSFAYTKGRDTDMDYNLASVAPFRGIVGFGYKQENWGSDLSSTFAIARDNAKYMTSTGTPSKQWNTPGYVIFDWTGWYRPAFYKPLKIQAGMYNMFDKKYYNATSLPIGQSASGMRQQFYSQPGRYFKVTARIDF</sequence>
<dbReference type="STRING" id="1208583.COMX_06490"/>
<dbReference type="GO" id="GO:0009279">
    <property type="term" value="C:cell outer membrane"/>
    <property type="evidence" value="ECO:0007669"/>
    <property type="project" value="UniProtKB-SubCell"/>
</dbReference>
<dbReference type="Gene3D" id="2.170.130.10">
    <property type="entry name" value="TonB-dependent receptor, plug domain"/>
    <property type="match status" value="1"/>
</dbReference>
<evidence type="ECO:0000256" key="6">
    <source>
        <dbReference type="ARBA" id="ARBA00022729"/>
    </source>
</evidence>
<feature type="signal peptide" evidence="15">
    <location>
        <begin position="1"/>
        <end position="29"/>
    </location>
</feature>
<dbReference type="Gene3D" id="2.40.170.20">
    <property type="entry name" value="TonB-dependent receptor, beta-barrel domain"/>
    <property type="match status" value="1"/>
</dbReference>
<reference evidence="18 19" key="1">
    <citation type="journal article" date="2014" name="Genome Announc.">
        <title>Draft Genome Sequence of Commensalibacter papalotli MX01, a Symbiont Identified from the Guts of Overwintering Monarch Butterflies.</title>
        <authorList>
            <person name="Servin-Garciduenas L.E."/>
            <person name="Sanchez-Quinto A."/>
            <person name="Martinez-Romero E."/>
        </authorList>
    </citation>
    <scope>NUCLEOTIDE SEQUENCE [LARGE SCALE GENOMIC DNA]</scope>
    <source>
        <strain evidence="19">MX-MONARCH01</strain>
    </source>
</reference>
<keyword evidence="10 11" id="KW-0998">Cell outer membrane</keyword>
<name>W7DZA7_9PROT</name>
<comment type="similarity">
    <text evidence="2 11 13">Belongs to the TonB-dependent receptor family.</text>
</comment>
<dbReference type="OrthoDB" id="8428213at2"/>
<dbReference type="GO" id="GO:0015344">
    <property type="term" value="F:siderophore uptake transmembrane transporter activity"/>
    <property type="evidence" value="ECO:0007669"/>
    <property type="project" value="TreeGrafter"/>
</dbReference>
<dbReference type="PANTHER" id="PTHR30069">
    <property type="entry name" value="TONB-DEPENDENT OUTER MEMBRANE RECEPTOR"/>
    <property type="match status" value="1"/>
</dbReference>
<organism evidence="18 19">
    <name type="scientific">Commensalibacter papalotli</name>
    <name type="common">ex Servin-Garciduenas et al. 2014</name>
    <dbReference type="NCBI Taxonomy" id="1208583"/>
    <lineage>
        <taxon>Bacteria</taxon>
        <taxon>Pseudomonadati</taxon>
        <taxon>Pseudomonadota</taxon>
        <taxon>Alphaproteobacteria</taxon>
        <taxon>Acetobacterales</taxon>
        <taxon>Acetobacteraceae</taxon>
    </lineage>
</organism>
<feature type="domain" description="TonB-dependent receptor-like beta-barrel" evidence="16">
    <location>
        <begin position="286"/>
        <end position="720"/>
    </location>
</feature>
<comment type="caution">
    <text evidence="18">The sequence shown here is derived from an EMBL/GenBank/DDBJ whole genome shotgun (WGS) entry which is preliminary data.</text>
</comment>
<feature type="compositionally biased region" description="Low complexity" evidence="14">
    <location>
        <begin position="487"/>
        <end position="498"/>
    </location>
</feature>
<dbReference type="InterPro" id="IPR010917">
    <property type="entry name" value="TonB_rcpt_CS"/>
</dbReference>
<evidence type="ECO:0000259" key="17">
    <source>
        <dbReference type="Pfam" id="PF07715"/>
    </source>
</evidence>
<dbReference type="PROSITE" id="PS52016">
    <property type="entry name" value="TONB_DEPENDENT_REC_3"/>
    <property type="match status" value="1"/>
</dbReference>
<evidence type="ECO:0000256" key="5">
    <source>
        <dbReference type="ARBA" id="ARBA00022692"/>
    </source>
</evidence>
<evidence type="ECO:0000256" key="1">
    <source>
        <dbReference type="ARBA" id="ARBA00004571"/>
    </source>
</evidence>
<evidence type="ECO:0000256" key="15">
    <source>
        <dbReference type="SAM" id="SignalP"/>
    </source>
</evidence>
<feature type="region of interest" description="Disordered" evidence="14">
    <location>
        <begin position="478"/>
        <end position="498"/>
    </location>
</feature>
<keyword evidence="5 11" id="KW-0812">Transmembrane</keyword>
<evidence type="ECO:0000256" key="2">
    <source>
        <dbReference type="ARBA" id="ARBA00009810"/>
    </source>
</evidence>
<evidence type="ECO:0000256" key="9">
    <source>
        <dbReference type="ARBA" id="ARBA00023170"/>
    </source>
</evidence>
<evidence type="ECO:0000256" key="11">
    <source>
        <dbReference type="PROSITE-ProRule" id="PRU01360"/>
    </source>
</evidence>
<protein>
    <submittedName>
        <fullName evidence="18">Outer membrane protein</fullName>
    </submittedName>
</protein>
<feature type="short sequence motif" description="TonB C-terminal box" evidence="12">
    <location>
        <begin position="744"/>
        <end position="761"/>
    </location>
</feature>
<feature type="domain" description="TonB-dependent receptor plug" evidence="17">
    <location>
        <begin position="88"/>
        <end position="192"/>
    </location>
</feature>
<dbReference type="InterPro" id="IPR037066">
    <property type="entry name" value="Plug_dom_sf"/>
</dbReference>
<dbReference type="SUPFAM" id="SSF56935">
    <property type="entry name" value="Porins"/>
    <property type="match status" value="1"/>
</dbReference>
<feature type="chain" id="PRO_5004891083" evidence="15">
    <location>
        <begin position="30"/>
        <end position="761"/>
    </location>
</feature>
<dbReference type="InterPro" id="IPR039426">
    <property type="entry name" value="TonB-dep_rcpt-like"/>
</dbReference>
<proteinExistence type="inferred from homology"/>
<keyword evidence="8 11" id="KW-0472">Membrane</keyword>
<dbReference type="RefSeq" id="WP_034338376.1">
    <property type="nucleotide sequence ID" value="NZ_ATSX01000001.1"/>
</dbReference>
<dbReference type="CDD" id="cd01347">
    <property type="entry name" value="ligand_gated_channel"/>
    <property type="match status" value="1"/>
</dbReference>
<evidence type="ECO:0000313" key="19">
    <source>
        <dbReference type="Proteomes" id="UP000019250"/>
    </source>
</evidence>
<dbReference type="Proteomes" id="UP000019250">
    <property type="component" value="Unassembled WGS sequence"/>
</dbReference>
<dbReference type="NCBIfam" id="TIGR01785">
    <property type="entry name" value="TonB-hemin"/>
    <property type="match status" value="1"/>
</dbReference>
<keyword evidence="6 15" id="KW-0732">Signal</keyword>
<accession>W7DZA7</accession>
<evidence type="ECO:0000256" key="12">
    <source>
        <dbReference type="PROSITE-ProRule" id="PRU10144"/>
    </source>
</evidence>
<dbReference type="Pfam" id="PF00593">
    <property type="entry name" value="TonB_dep_Rec_b-barrel"/>
    <property type="match status" value="1"/>
</dbReference>
<dbReference type="NCBIfam" id="TIGR01786">
    <property type="entry name" value="TonB-hemlactrns"/>
    <property type="match status" value="1"/>
</dbReference>
<evidence type="ECO:0000256" key="10">
    <source>
        <dbReference type="ARBA" id="ARBA00023237"/>
    </source>
</evidence>
<keyword evidence="4 11" id="KW-1134">Transmembrane beta strand</keyword>
<keyword evidence="19" id="KW-1185">Reference proteome</keyword>
<dbReference type="EMBL" id="ATSX01000001">
    <property type="protein sequence ID" value="EUK19378.1"/>
    <property type="molecule type" value="Genomic_DNA"/>
</dbReference>
<dbReference type="Pfam" id="PF07715">
    <property type="entry name" value="Plug"/>
    <property type="match status" value="1"/>
</dbReference>
<evidence type="ECO:0000256" key="14">
    <source>
        <dbReference type="SAM" id="MobiDB-lite"/>
    </source>
</evidence>
<dbReference type="InterPro" id="IPR010949">
    <property type="entry name" value="TonB_Hb/transfer/lactofer_rcpt"/>
</dbReference>
<dbReference type="GO" id="GO:0015232">
    <property type="term" value="F:heme transmembrane transporter activity"/>
    <property type="evidence" value="ECO:0007669"/>
    <property type="project" value="InterPro"/>
</dbReference>
<dbReference type="PROSITE" id="PS01156">
    <property type="entry name" value="TONB_DEPENDENT_REC_2"/>
    <property type="match status" value="1"/>
</dbReference>
<evidence type="ECO:0000256" key="13">
    <source>
        <dbReference type="RuleBase" id="RU003357"/>
    </source>
</evidence>
<keyword evidence="3 11" id="KW-0813">Transport</keyword>
<dbReference type="GO" id="GO:0044718">
    <property type="term" value="P:siderophore transmembrane transport"/>
    <property type="evidence" value="ECO:0007669"/>
    <property type="project" value="TreeGrafter"/>
</dbReference>
<dbReference type="InterPro" id="IPR000531">
    <property type="entry name" value="Beta-barrel_TonB"/>
</dbReference>
<dbReference type="AlphaFoldDB" id="W7DZA7"/>